<dbReference type="InterPro" id="IPR003609">
    <property type="entry name" value="Pan_app"/>
</dbReference>
<dbReference type="PANTHER" id="PTHR47974">
    <property type="entry name" value="OS07G0415500 PROTEIN"/>
    <property type="match status" value="1"/>
</dbReference>
<evidence type="ECO:0000256" key="3">
    <source>
        <dbReference type="ARBA" id="ARBA00022475"/>
    </source>
</evidence>
<evidence type="ECO:0000256" key="6">
    <source>
        <dbReference type="ARBA" id="ARBA00022679"/>
    </source>
</evidence>
<gene>
    <name evidence="24" type="ORF">CDL12_27129</name>
</gene>
<keyword evidence="4 24" id="KW-0723">Serine/threonine-protein kinase</keyword>
<dbReference type="GO" id="GO:0030246">
    <property type="term" value="F:carbohydrate binding"/>
    <property type="evidence" value="ECO:0007669"/>
    <property type="project" value="UniProtKB-KW"/>
</dbReference>
<protein>
    <recommendedName>
        <fullName evidence="2">non-specific serine/threonine protein kinase</fullName>
        <ecNumber evidence="2">2.7.11.1</ecNumber>
    </recommendedName>
</protein>
<evidence type="ECO:0000256" key="2">
    <source>
        <dbReference type="ARBA" id="ARBA00012513"/>
    </source>
</evidence>
<dbReference type="GO" id="GO:0005524">
    <property type="term" value="F:ATP binding"/>
    <property type="evidence" value="ECO:0007669"/>
    <property type="project" value="UniProtKB-UniRule"/>
</dbReference>
<dbReference type="Pfam" id="PF00069">
    <property type="entry name" value="Pkinase"/>
    <property type="match status" value="1"/>
</dbReference>
<keyword evidence="7 21" id="KW-0812">Transmembrane</keyword>
<dbReference type="PROSITE" id="PS50948">
    <property type="entry name" value="PAN"/>
    <property type="match status" value="1"/>
</dbReference>
<keyword evidence="14 21" id="KW-0472">Membrane</keyword>
<evidence type="ECO:0000256" key="8">
    <source>
        <dbReference type="ARBA" id="ARBA00022729"/>
    </source>
</evidence>
<evidence type="ECO:0000256" key="9">
    <source>
        <dbReference type="ARBA" id="ARBA00022734"/>
    </source>
</evidence>
<feature type="domain" description="Protein kinase" evidence="22">
    <location>
        <begin position="336"/>
        <end position="610"/>
    </location>
</feature>
<keyword evidence="12 20" id="KW-0067">ATP-binding</keyword>
<dbReference type="GO" id="GO:0005886">
    <property type="term" value="C:plasma membrane"/>
    <property type="evidence" value="ECO:0007669"/>
    <property type="project" value="UniProtKB-SubCell"/>
</dbReference>
<evidence type="ECO:0000259" key="22">
    <source>
        <dbReference type="PROSITE" id="PS50011"/>
    </source>
</evidence>
<evidence type="ECO:0000256" key="4">
    <source>
        <dbReference type="ARBA" id="ARBA00022527"/>
    </source>
</evidence>
<dbReference type="OrthoDB" id="643280at2759"/>
<comment type="caution">
    <text evidence="24">The sequence shown here is derived from an EMBL/GenBank/DDBJ whole genome shotgun (WGS) entry which is preliminary data.</text>
</comment>
<keyword evidence="15" id="KW-1015">Disulfide bond</keyword>
<evidence type="ECO:0000256" key="5">
    <source>
        <dbReference type="ARBA" id="ARBA00022553"/>
    </source>
</evidence>
<dbReference type="InterPro" id="IPR000858">
    <property type="entry name" value="S_locus_glycoprot_dom"/>
</dbReference>
<accession>A0A2G9G4X6</accession>
<keyword evidence="6 24" id="KW-0808">Transferase</keyword>
<dbReference type="CDD" id="cd14066">
    <property type="entry name" value="STKc_IRAK"/>
    <property type="match status" value="1"/>
</dbReference>
<dbReference type="PANTHER" id="PTHR47974:SF19">
    <property type="entry name" value="RECEPTOR-LIKE SERINE_THREONINE-PROTEIN KINASE"/>
    <property type="match status" value="1"/>
</dbReference>
<dbReference type="EMBL" id="NKXS01007013">
    <property type="protein sequence ID" value="PIN00369.1"/>
    <property type="molecule type" value="Genomic_DNA"/>
</dbReference>
<evidence type="ECO:0000313" key="24">
    <source>
        <dbReference type="EMBL" id="PIN00369.1"/>
    </source>
</evidence>
<keyword evidence="9" id="KW-0430">Lectin</keyword>
<dbReference type="FunFam" id="3.30.200.20:FF:000370">
    <property type="entry name" value="Receptor-like protein kinase 4"/>
    <property type="match status" value="1"/>
</dbReference>
<evidence type="ECO:0000256" key="14">
    <source>
        <dbReference type="ARBA" id="ARBA00023136"/>
    </source>
</evidence>
<evidence type="ECO:0000256" key="15">
    <source>
        <dbReference type="ARBA" id="ARBA00023157"/>
    </source>
</evidence>
<keyword evidence="25" id="KW-1185">Reference proteome</keyword>
<dbReference type="Pfam" id="PF08276">
    <property type="entry name" value="PAN_2"/>
    <property type="match status" value="1"/>
</dbReference>
<dbReference type="Pfam" id="PF00954">
    <property type="entry name" value="S_locus_glycop"/>
    <property type="match status" value="1"/>
</dbReference>
<evidence type="ECO:0000256" key="12">
    <source>
        <dbReference type="ARBA" id="ARBA00022840"/>
    </source>
</evidence>
<dbReference type="GO" id="GO:0004674">
    <property type="term" value="F:protein serine/threonine kinase activity"/>
    <property type="evidence" value="ECO:0007669"/>
    <property type="project" value="UniProtKB-KW"/>
</dbReference>
<proteinExistence type="predicted"/>
<dbReference type="GO" id="GO:0106310">
    <property type="term" value="F:protein serine kinase activity"/>
    <property type="evidence" value="ECO:0007669"/>
    <property type="project" value="RHEA"/>
</dbReference>
<evidence type="ECO:0000256" key="16">
    <source>
        <dbReference type="ARBA" id="ARBA00023170"/>
    </source>
</evidence>
<dbReference type="InterPro" id="IPR017441">
    <property type="entry name" value="Protein_kinase_ATP_BS"/>
</dbReference>
<keyword evidence="13 21" id="KW-1133">Transmembrane helix</keyword>
<evidence type="ECO:0000256" key="11">
    <source>
        <dbReference type="ARBA" id="ARBA00022777"/>
    </source>
</evidence>
<evidence type="ECO:0000256" key="17">
    <source>
        <dbReference type="ARBA" id="ARBA00023180"/>
    </source>
</evidence>
<evidence type="ECO:0000256" key="18">
    <source>
        <dbReference type="ARBA" id="ARBA00047899"/>
    </source>
</evidence>
<comment type="catalytic activity">
    <reaction evidence="18">
        <text>L-threonyl-[protein] + ATP = O-phospho-L-threonyl-[protein] + ADP + H(+)</text>
        <dbReference type="Rhea" id="RHEA:46608"/>
        <dbReference type="Rhea" id="RHEA-COMP:11060"/>
        <dbReference type="Rhea" id="RHEA-COMP:11605"/>
        <dbReference type="ChEBI" id="CHEBI:15378"/>
        <dbReference type="ChEBI" id="CHEBI:30013"/>
        <dbReference type="ChEBI" id="CHEBI:30616"/>
        <dbReference type="ChEBI" id="CHEBI:61977"/>
        <dbReference type="ChEBI" id="CHEBI:456216"/>
        <dbReference type="EC" id="2.7.11.1"/>
    </reaction>
</comment>
<evidence type="ECO:0000256" key="21">
    <source>
        <dbReference type="SAM" id="Phobius"/>
    </source>
</evidence>
<sequence length="635" mass="70678">MPGAKLGYDKRTKKGRFLTSWKNSEDPAPGLFSVEFDPNGTQYVMMWNRSKQYWTSGSWDGHKFSLIPEMGLFRIYNFSYVDNENESYFTFTRTNPSTVTRFNMDVTGRVKQMMLMNNDSWNVFGSQPRLQCEVSAYCGAFGICNQNSLPFCSCLRGFKVKYDNDWSLMDYSGGCVREINLQCENNGTNSNEKNDKFLMKTNLSLPLHSQSLMIGSIGECESACLSNCSCSAYAYGGSQCSLWNGELFNLQQLAEGDISGKAVYIRLSASSSVFAETKNDDWIVVGSVVGSVVVLVLLAIALAEVLSLRRLMAGKSKVVEGFLVAFGYKDLQIATKNFSDKLGEGGFGSVYKGTLPDSTVVAVKKLESISQGEKQFRAEVSTIGIIQHVNLVRLRGFCVRGNNKMLVYDYMQNGSLNSHLFDAKNSKFLKWKSRYQIALGIAKGLAYLHENCKACIIHCDVKPENVLLDDEFFPKVADFGLAKLLGGDFSRVLTTMRGTIGYLAPEWISGIEVTAKADVYSYGMMLFELVSGKRNTMNSEDEYVRYFPYWAASVTIEGGDILDLLDPVLEREGDVKEISNICKVACWCVQGDASNRPSMSQVVQILEGVIDVNLPPLPRWLQVLVETPGHSALYS</sequence>
<evidence type="ECO:0000256" key="19">
    <source>
        <dbReference type="ARBA" id="ARBA00048679"/>
    </source>
</evidence>
<keyword evidence="3" id="KW-1003">Cell membrane</keyword>
<dbReference type="SMART" id="SM00220">
    <property type="entry name" value="S_TKc"/>
    <property type="match status" value="1"/>
</dbReference>
<dbReference type="PROSITE" id="PS00108">
    <property type="entry name" value="PROTEIN_KINASE_ST"/>
    <property type="match status" value="1"/>
</dbReference>
<evidence type="ECO:0000256" key="1">
    <source>
        <dbReference type="ARBA" id="ARBA00004251"/>
    </source>
</evidence>
<dbReference type="PROSITE" id="PS00107">
    <property type="entry name" value="PROTEIN_KINASE_ATP"/>
    <property type="match status" value="1"/>
</dbReference>
<organism evidence="24 25">
    <name type="scientific">Handroanthus impetiginosus</name>
    <dbReference type="NCBI Taxonomy" id="429701"/>
    <lineage>
        <taxon>Eukaryota</taxon>
        <taxon>Viridiplantae</taxon>
        <taxon>Streptophyta</taxon>
        <taxon>Embryophyta</taxon>
        <taxon>Tracheophyta</taxon>
        <taxon>Spermatophyta</taxon>
        <taxon>Magnoliopsida</taxon>
        <taxon>eudicotyledons</taxon>
        <taxon>Gunneridae</taxon>
        <taxon>Pentapetalae</taxon>
        <taxon>asterids</taxon>
        <taxon>lamiids</taxon>
        <taxon>Lamiales</taxon>
        <taxon>Bignoniaceae</taxon>
        <taxon>Crescentiina</taxon>
        <taxon>Tabebuia alliance</taxon>
        <taxon>Handroanthus</taxon>
    </lineage>
</organism>
<feature type="binding site" evidence="20">
    <location>
        <position position="365"/>
    </location>
    <ligand>
        <name>ATP</name>
        <dbReference type="ChEBI" id="CHEBI:30616"/>
    </ligand>
</feature>
<keyword evidence="17" id="KW-0325">Glycoprotein</keyword>
<evidence type="ECO:0000256" key="20">
    <source>
        <dbReference type="PROSITE-ProRule" id="PRU10141"/>
    </source>
</evidence>
<evidence type="ECO:0000313" key="25">
    <source>
        <dbReference type="Proteomes" id="UP000231279"/>
    </source>
</evidence>
<name>A0A2G9G4X6_9LAMI</name>
<feature type="transmembrane region" description="Helical" evidence="21">
    <location>
        <begin position="282"/>
        <end position="306"/>
    </location>
</feature>
<keyword evidence="10 20" id="KW-0547">Nucleotide-binding</keyword>
<dbReference type="EC" id="2.7.11.1" evidence="2"/>
<keyword evidence="16" id="KW-0675">Receptor</keyword>
<comment type="catalytic activity">
    <reaction evidence="19">
        <text>L-seryl-[protein] + ATP = O-phospho-L-seryl-[protein] + ADP + H(+)</text>
        <dbReference type="Rhea" id="RHEA:17989"/>
        <dbReference type="Rhea" id="RHEA-COMP:9863"/>
        <dbReference type="Rhea" id="RHEA-COMP:11604"/>
        <dbReference type="ChEBI" id="CHEBI:15378"/>
        <dbReference type="ChEBI" id="CHEBI:29999"/>
        <dbReference type="ChEBI" id="CHEBI:30616"/>
        <dbReference type="ChEBI" id="CHEBI:83421"/>
        <dbReference type="ChEBI" id="CHEBI:456216"/>
        <dbReference type="EC" id="2.7.11.1"/>
    </reaction>
</comment>
<dbReference type="InterPro" id="IPR011009">
    <property type="entry name" value="Kinase-like_dom_sf"/>
</dbReference>
<keyword evidence="8" id="KW-0732">Signal</keyword>
<dbReference type="CDD" id="cd01098">
    <property type="entry name" value="PAN_AP_plant"/>
    <property type="match status" value="1"/>
</dbReference>
<evidence type="ECO:0000259" key="23">
    <source>
        <dbReference type="PROSITE" id="PS50948"/>
    </source>
</evidence>
<dbReference type="GO" id="GO:0048544">
    <property type="term" value="P:recognition of pollen"/>
    <property type="evidence" value="ECO:0007669"/>
    <property type="project" value="InterPro"/>
</dbReference>
<dbReference type="InterPro" id="IPR000719">
    <property type="entry name" value="Prot_kinase_dom"/>
</dbReference>
<dbReference type="Gene3D" id="3.30.200.20">
    <property type="entry name" value="Phosphorylase Kinase, domain 1"/>
    <property type="match status" value="1"/>
</dbReference>
<dbReference type="FunFam" id="1.10.510.10:FF:000248">
    <property type="entry name" value="S-receptor-like kinase 5"/>
    <property type="match status" value="1"/>
</dbReference>
<keyword evidence="11 24" id="KW-0418">Kinase</keyword>
<dbReference type="InterPro" id="IPR008271">
    <property type="entry name" value="Ser/Thr_kinase_AS"/>
</dbReference>
<keyword evidence="5" id="KW-0597">Phosphoprotein</keyword>
<evidence type="ECO:0000256" key="7">
    <source>
        <dbReference type="ARBA" id="ARBA00022692"/>
    </source>
</evidence>
<dbReference type="PROSITE" id="PS50011">
    <property type="entry name" value="PROTEIN_KINASE_DOM"/>
    <property type="match status" value="1"/>
</dbReference>
<dbReference type="STRING" id="429701.A0A2G9G4X6"/>
<dbReference type="Proteomes" id="UP000231279">
    <property type="component" value="Unassembled WGS sequence"/>
</dbReference>
<reference evidence="25" key="1">
    <citation type="journal article" date="2018" name="Gigascience">
        <title>Genome assembly of the Pink Ipe (Handroanthus impetiginosus, Bignoniaceae), a highly valued, ecologically keystone Neotropical timber forest tree.</title>
        <authorList>
            <person name="Silva-Junior O.B."/>
            <person name="Grattapaglia D."/>
            <person name="Novaes E."/>
            <person name="Collevatti R.G."/>
        </authorList>
    </citation>
    <scope>NUCLEOTIDE SEQUENCE [LARGE SCALE GENOMIC DNA]</scope>
    <source>
        <strain evidence="25">cv. UFG-1</strain>
    </source>
</reference>
<dbReference type="SUPFAM" id="SSF56112">
    <property type="entry name" value="Protein kinase-like (PK-like)"/>
    <property type="match status" value="1"/>
</dbReference>
<feature type="domain" description="Apple" evidence="23">
    <location>
        <begin position="183"/>
        <end position="269"/>
    </location>
</feature>
<dbReference type="SMART" id="SM00473">
    <property type="entry name" value="PAN_AP"/>
    <property type="match status" value="1"/>
</dbReference>
<evidence type="ECO:0000256" key="10">
    <source>
        <dbReference type="ARBA" id="ARBA00022741"/>
    </source>
</evidence>
<dbReference type="SUPFAM" id="SSF57414">
    <property type="entry name" value="Hairpin loop containing domain-like"/>
    <property type="match status" value="1"/>
</dbReference>
<comment type="subcellular location">
    <subcellularLocation>
        <location evidence="1">Cell membrane</location>
        <topology evidence="1">Single-pass type I membrane protein</topology>
    </subcellularLocation>
</comment>
<dbReference type="Gene3D" id="1.10.510.10">
    <property type="entry name" value="Transferase(Phosphotransferase) domain 1"/>
    <property type="match status" value="1"/>
</dbReference>
<evidence type="ECO:0000256" key="13">
    <source>
        <dbReference type="ARBA" id="ARBA00022989"/>
    </source>
</evidence>
<dbReference type="AlphaFoldDB" id="A0A2G9G4X6"/>